<evidence type="ECO:0000313" key="1">
    <source>
        <dbReference type="EMBL" id="QDT13449.1"/>
    </source>
</evidence>
<dbReference type="OrthoDB" id="7067208at2"/>
<name>A0A517P238_9BACT</name>
<dbReference type="EMBL" id="CP036526">
    <property type="protein sequence ID" value="QDT13449.1"/>
    <property type="molecule type" value="Genomic_DNA"/>
</dbReference>
<reference evidence="1 2" key="1">
    <citation type="submission" date="2019-02" db="EMBL/GenBank/DDBJ databases">
        <title>Deep-cultivation of Planctomycetes and their phenomic and genomic characterization uncovers novel biology.</title>
        <authorList>
            <person name="Wiegand S."/>
            <person name="Jogler M."/>
            <person name="Boedeker C."/>
            <person name="Pinto D."/>
            <person name="Vollmers J."/>
            <person name="Rivas-Marin E."/>
            <person name="Kohn T."/>
            <person name="Peeters S.H."/>
            <person name="Heuer A."/>
            <person name="Rast P."/>
            <person name="Oberbeckmann S."/>
            <person name="Bunk B."/>
            <person name="Jeske O."/>
            <person name="Meyerdierks A."/>
            <person name="Storesund J.E."/>
            <person name="Kallscheuer N."/>
            <person name="Luecker S."/>
            <person name="Lage O.M."/>
            <person name="Pohl T."/>
            <person name="Merkel B.J."/>
            <person name="Hornburger P."/>
            <person name="Mueller R.-W."/>
            <person name="Bruemmer F."/>
            <person name="Labrenz M."/>
            <person name="Spormann A.M."/>
            <person name="Op den Camp H."/>
            <person name="Overmann J."/>
            <person name="Amann R."/>
            <person name="Jetten M.S.M."/>
            <person name="Mascher T."/>
            <person name="Medema M.H."/>
            <person name="Devos D.P."/>
            <person name="Kaster A.-K."/>
            <person name="Ovreas L."/>
            <person name="Rohde M."/>
            <person name="Galperin M.Y."/>
            <person name="Jogler C."/>
        </authorList>
    </citation>
    <scope>NUCLEOTIDE SEQUENCE [LARGE SCALE GENOMIC DNA]</scope>
    <source>
        <strain evidence="1 2">K23_9</strain>
    </source>
</reference>
<sequence>MSQAKLTSDVAPTSLTAGKGTFFEVDVVAACLVELLAEQAFQNQERSRLVKVSVQKQDDRWRLDDILLQYECDGAEEWLIPVSVKSFSLFSKTTERREFVRHAWSDLKAKERRPRTFDLGRDRLGLFAKFDGSPRLHQIETLVEKARQQDGHFATRIVEPGNLQDAEQWLNWLAMPASFAGIDSGGNDSLQMFIASLHVRNFDFGSGTSLSLQTVQEHCRLMCVGEEPASGMRIWRDIWDIAKTLRLSGGDMDRGELIHCLKTSVQLKALPRFNAAFQILRSRSDDDLKLQPRSLGGAVEIARPEVGTSIDDYFGSQEPMHAFVLGDSGVGKSTAVANSIDKSGSLIESFFFRLETACEIADNESVLFAPYTIREVFSGSPERSKVIVIDGIEQAAGRQQIRNLAKLVLTAQAVPTLRVVLICQREQYQRVLRFLDDNNVDAKNWKRIIVDSFSPIEALTAIKSRPSLKRLFLSPTLPSLYRRPIILDAFLRIASDQDVGHLDAIGESHLIHWVWEHRIVAEHGTGVSNLLLELGRRQGDESELETAQSLLPAFASSVDFAVDGSLLVRSQMKLRFAHDIYADWSRMLWLLDQGSSMPDVLELKSSRPKWYRAIRMVGIHFLEQDASTETWLKYVGKGTAVSDLFLDAVVFSANPDELLENLSEQLFDSDALLAKRLVRRAMVICSVPGLLAARKEAAGEELTSILRTLQRDPKPFHAAFGSLLKFLERHIVTVVEHMPHDSARISQMWLEMTPTDWPFRAEASKIAIAVCESKIESDRRWSRSDDEECEDIFKAVFFAFEEDPQSVTPLLFDAAGLNPDHHQAKRARKRGLEWEKERSEILNEPVRDLTPWPNGPAYPPHAAFRKACLDGDAMWPIFKDAPGLATRLILAVSIKVRSEDVDEGYHVGGIGYNENGMERLFYSMTGKHYRQGPYLSFLAINAEAAVKLICELANFAATRQLASIDRSGENAVLSRVRSPVNHSLDWRGDEHSFNWNRGLMSACESMVPALSAVEKHIGDLLESGENIEKLVTQLMQNCECVAIAGVLFDLGRRHPSLFRGPLKPLLTSPVLLVWAETISVNPKQPGFCNVSLDYGEWFFDEHKAWLLAQFRSQSIVEIAKSVLDVSELDWSDPATANLKQYLTATDRMGNVFDAISAVAARRSIGQPMVLNETVNPELVDTDSLAATSEQKMLQDAIDEAHAIEELLYQNNQFPESELSSIAAELLNPREESDDPVVAVIQSNNRFGLLLYLLLRHEQWIVENGQEDEFVSTILALLETPIVKLPKEVIDAGAMPRFMQQLAELSVYLLARDASNLEYRKFVFQFIVNHRGHVHSAITRATWRRWTRLDSWGPRIIRLMFDTASAFWYLQPSYPTLPRDSTGFDKDAWLMSREEQFLAGTYQDTIPSLNELPLTPPRLVWANWRTSRRSDDDEQCFKQLPIEETVLETIVANTPLCVLSESESLQSARMATVQVLLDYELGILKAFSTEGEFIDRQDDDHPTMYGQRAILDRIGAEIKYAVDPEHAALLWRQIFDLGVRCPKWIEQVMHSWMGPLISEPADATQFAQTWSLMLQYVKDHDGWRDVADADGWDPARAELIASLLCVDQSYESFWSDSHAELISSMKEAIEPLLREVVEDPTTSASALRWISRKVGACFLPQAVSWCQAIGKKCESSGANTRRVQSLVMFLDVAYREHTNAMTGEYQNEFFDLVSMVARSENAMAIELQQRVADL</sequence>
<proteinExistence type="predicted"/>
<keyword evidence="2" id="KW-1185">Reference proteome</keyword>
<gene>
    <name evidence="1" type="ORF">K239x_54670</name>
</gene>
<evidence type="ECO:0000313" key="2">
    <source>
        <dbReference type="Proteomes" id="UP000319817"/>
    </source>
</evidence>
<protein>
    <submittedName>
        <fullName evidence="1">Uncharacterized protein</fullName>
    </submittedName>
</protein>
<accession>A0A517P238</accession>
<dbReference type="Proteomes" id="UP000319817">
    <property type="component" value="Chromosome"/>
</dbReference>
<organism evidence="1 2">
    <name type="scientific">Stieleria marina</name>
    <dbReference type="NCBI Taxonomy" id="1930275"/>
    <lineage>
        <taxon>Bacteria</taxon>
        <taxon>Pseudomonadati</taxon>
        <taxon>Planctomycetota</taxon>
        <taxon>Planctomycetia</taxon>
        <taxon>Pirellulales</taxon>
        <taxon>Pirellulaceae</taxon>
        <taxon>Stieleria</taxon>
    </lineage>
</organism>